<evidence type="ECO:0000313" key="1">
    <source>
        <dbReference type="EMBL" id="MFC4557698.1"/>
    </source>
</evidence>
<dbReference type="EMBL" id="JBHSFU010000004">
    <property type="protein sequence ID" value="MFC4557698.1"/>
    <property type="molecule type" value="Genomic_DNA"/>
</dbReference>
<keyword evidence="2" id="KW-1185">Reference proteome</keyword>
<dbReference type="RefSeq" id="WP_390293683.1">
    <property type="nucleotide sequence ID" value="NZ_JBHSFU010000004.1"/>
</dbReference>
<evidence type="ECO:0000313" key="2">
    <source>
        <dbReference type="Proteomes" id="UP001595989"/>
    </source>
</evidence>
<accession>A0ABV9DIN0</accession>
<gene>
    <name evidence="1" type="ORF">ACFO3D_05675</name>
</gene>
<name>A0ABV9DIN0_9BACI</name>
<comment type="caution">
    <text evidence="1">The sequence shown here is derived from an EMBL/GenBank/DDBJ whole genome shotgun (WGS) entry which is preliminary data.</text>
</comment>
<reference evidence="2" key="1">
    <citation type="journal article" date="2019" name="Int. J. Syst. Evol. Microbiol.">
        <title>The Global Catalogue of Microorganisms (GCM) 10K type strain sequencing project: providing services to taxonomists for standard genome sequencing and annotation.</title>
        <authorList>
            <consortium name="The Broad Institute Genomics Platform"/>
            <consortium name="The Broad Institute Genome Sequencing Center for Infectious Disease"/>
            <person name="Wu L."/>
            <person name="Ma J."/>
        </authorList>
    </citation>
    <scope>NUCLEOTIDE SEQUENCE [LARGE SCALE GENOMIC DNA]</scope>
    <source>
        <strain evidence="2">CGMCC 4.7426</strain>
    </source>
</reference>
<proteinExistence type="predicted"/>
<sequence>MDLQRAGVAGSPEVHFVPTSSRSAGLNGGYLQLDQARCIWLYLLSQRLNVQPCKAVFARML</sequence>
<dbReference type="Proteomes" id="UP001595989">
    <property type="component" value="Unassembled WGS sequence"/>
</dbReference>
<organism evidence="1 2">
    <name type="scientific">Virgibacillus kekensis</name>
    <dbReference type="NCBI Taxonomy" id="202261"/>
    <lineage>
        <taxon>Bacteria</taxon>
        <taxon>Bacillati</taxon>
        <taxon>Bacillota</taxon>
        <taxon>Bacilli</taxon>
        <taxon>Bacillales</taxon>
        <taxon>Bacillaceae</taxon>
        <taxon>Virgibacillus</taxon>
    </lineage>
</organism>
<protein>
    <submittedName>
        <fullName evidence="1">Uncharacterized protein</fullName>
    </submittedName>
</protein>